<dbReference type="RefSeq" id="XP_062678034.1">
    <property type="nucleotide sequence ID" value="XM_062827529.1"/>
</dbReference>
<gene>
    <name evidence="1" type="ORF">B0H65DRAFT_479475</name>
</gene>
<keyword evidence="2" id="KW-1185">Reference proteome</keyword>
<dbReference type="GeneID" id="87864683"/>
<reference evidence="1" key="1">
    <citation type="journal article" date="2023" name="Mol. Phylogenet. Evol.">
        <title>Genome-scale phylogeny and comparative genomics of the fungal order Sordariales.</title>
        <authorList>
            <person name="Hensen N."/>
            <person name="Bonometti L."/>
            <person name="Westerberg I."/>
            <person name="Brannstrom I.O."/>
            <person name="Guillou S."/>
            <person name="Cros-Aarteil S."/>
            <person name="Calhoun S."/>
            <person name="Haridas S."/>
            <person name="Kuo A."/>
            <person name="Mondo S."/>
            <person name="Pangilinan J."/>
            <person name="Riley R."/>
            <person name="LaButti K."/>
            <person name="Andreopoulos B."/>
            <person name="Lipzen A."/>
            <person name="Chen C."/>
            <person name="Yan M."/>
            <person name="Daum C."/>
            <person name="Ng V."/>
            <person name="Clum A."/>
            <person name="Steindorff A."/>
            <person name="Ohm R.A."/>
            <person name="Martin F."/>
            <person name="Silar P."/>
            <person name="Natvig D.O."/>
            <person name="Lalanne C."/>
            <person name="Gautier V."/>
            <person name="Ament-Velasquez S.L."/>
            <person name="Kruys A."/>
            <person name="Hutchinson M.I."/>
            <person name="Powell A.J."/>
            <person name="Barry K."/>
            <person name="Miller A.N."/>
            <person name="Grigoriev I.V."/>
            <person name="Debuchy R."/>
            <person name="Gladieux P."/>
            <person name="Hiltunen Thoren M."/>
            <person name="Johannesson H."/>
        </authorList>
    </citation>
    <scope>NUCLEOTIDE SEQUENCE</scope>
    <source>
        <strain evidence="1">CBS 560.94</strain>
    </source>
</reference>
<evidence type="ECO:0000313" key="1">
    <source>
        <dbReference type="EMBL" id="KAK3338583.1"/>
    </source>
</evidence>
<reference evidence="1" key="2">
    <citation type="submission" date="2023-06" db="EMBL/GenBank/DDBJ databases">
        <authorList>
            <consortium name="Lawrence Berkeley National Laboratory"/>
            <person name="Haridas S."/>
            <person name="Hensen N."/>
            <person name="Bonometti L."/>
            <person name="Westerberg I."/>
            <person name="Brannstrom I.O."/>
            <person name="Guillou S."/>
            <person name="Cros-Aarteil S."/>
            <person name="Calhoun S."/>
            <person name="Kuo A."/>
            <person name="Mondo S."/>
            <person name="Pangilinan J."/>
            <person name="Riley R."/>
            <person name="Labutti K."/>
            <person name="Andreopoulos B."/>
            <person name="Lipzen A."/>
            <person name="Chen C."/>
            <person name="Yanf M."/>
            <person name="Daum C."/>
            <person name="Ng V."/>
            <person name="Clum A."/>
            <person name="Steindorff A."/>
            <person name="Ohm R."/>
            <person name="Martin F."/>
            <person name="Silar P."/>
            <person name="Natvig D."/>
            <person name="Lalanne C."/>
            <person name="Gautier V."/>
            <person name="Ament-Velasquez S.L."/>
            <person name="Kruys A."/>
            <person name="Hutchinson M.I."/>
            <person name="Powell A.J."/>
            <person name="Barry K."/>
            <person name="Miller A.N."/>
            <person name="Grigoriev I.V."/>
            <person name="Debuchy R."/>
            <person name="Gladieux P."/>
            <person name="Thoren M.H."/>
            <person name="Johannesson H."/>
        </authorList>
    </citation>
    <scope>NUCLEOTIDE SEQUENCE</scope>
    <source>
        <strain evidence="1">CBS 560.94</strain>
    </source>
</reference>
<protein>
    <submittedName>
        <fullName evidence="1">Uncharacterized protein</fullName>
    </submittedName>
</protein>
<dbReference type="Proteomes" id="UP001278500">
    <property type="component" value="Unassembled WGS sequence"/>
</dbReference>
<accession>A0AAE0MNW1</accession>
<sequence length="164" mass="18923">MDDDSEDEDRSQPLVLAEPQPRPCAHCQIYGREDANSHEIRDCGYGSKLGDVPGCPLCNRMTHYYDGCRKRKRSPADRRHEDWKFLVEYRSGLPPVRTKMAWPDLVTNMQPTHGFPITKDMALQVRDNHRHGTQYHDPLTRTLGDVRKNLERLRASEVFTGMGC</sequence>
<comment type="caution">
    <text evidence="1">The sequence shown here is derived from an EMBL/GenBank/DDBJ whole genome shotgun (WGS) entry which is preliminary data.</text>
</comment>
<dbReference type="AlphaFoldDB" id="A0AAE0MNW1"/>
<evidence type="ECO:0000313" key="2">
    <source>
        <dbReference type="Proteomes" id="UP001278500"/>
    </source>
</evidence>
<name>A0AAE0MNW1_9PEZI</name>
<dbReference type="EMBL" id="JAUEPP010000008">
    <property type="protein sequence ID" value="KAK3338583.1"/>
    <property type="molecule type" value="Genomic_DNA"/>
</dbReference>
<organism evidence="1 2">
    <name type="scientific">Neurospora tetraspora</name>
    <dbReference type="NCBI Taxonomy" id="94610"/>
    <lineage>
        <taxon>Eukaryota</taxon>
        <taxon>Fungi</taxon>
        <taxon>Dikarya</taxon>
        <taxon>Ascomycota</taxon>
        <taxon>Pezizomycotina</taxon>
        <taxon>Sordariomycetes</taxon>
        <taxon>Sordariomycetidae</taxon>
        <taxon>Sordariales</taxon>
        <taxon>Sordariaceae</taxon>
        <taxon>Neurospora</taxon>
    </lineage>
</organism>
<proteinExistence type="predicted"/>